<dbReference type="PROSITE" id="PS50113">
    <property type="entry name" value="PAC"/>
    <property type="match status" value="2"/>
</dbReference>
<feature type="domain" description="PAS" evidence="1">
    <location>
        <begin position="172"/>
        <end position="218"/>
    </location>
</feature>
<dbReference type="InterPro" id="IPR029016">
    <property type="entry name" value="GAF-like_dom_sf"/>
</dbReference>
<evidence type="ECO:0008006" key="6">
    <source>
        <dbReference type="Google" id="ProtNLM"/>
    </source>
</evidence>
<dbReference type="EMBL" id="QMQB01000116">
    <property type="protein sequence ID" value="RLE13014.1"/>
    <property type="molecule type" value="Genomic_DNA"/>
</dbReference>
<evidence type="ECO:0000313" key="5">
    <source>
        <dbReference type="Proteomes" id="UP000267654"/>
    </source>
</evidence>
<dbReference type="GO" id="GO:0006355">
    <property type="term" value="P:regulation of DNA-templated transcription"/>
    <property type="evidence" value="ECO:0007669"/>
    <property type="project" value="InterPro"/>
</dbReference>
<dbReference type="InterPro" id="IPR000014">
    <property type="entry name" value="PAS"/>
</dbReference>
<dbReference type="InterPro" id="IPR052155">
    <property type="entry name" value="Biofilm_reg_signaling"/>
</dbReference>
<evidence type="ECO:0000313" key="4">
    <source>
        <dbReference type="EMBL" id="RLE13014.1"/>
    </source>
</evidence>
<evidence type="ECO:0000259" key="1">
    <source>
        <dbReference type="PROSITE" id="PS50112"/>
    </source>
</evidence>
<dbReference type="InterPro" id="IPR043128">
    <property type="entry name" value="Rev_trsase/Diguanyl_cyclase"/>
</dbReference>
<accession>A0A662DB49</accession>
<proteinExistence type="predicted"/>
<dbReference type="SUPFAM" id="SSF55073">
    <property type="entry name" value="Nucleotide cyclase"/>
    <property type="match status" value="1"/>
</dbReference>
<dbReference type="InterPro" id="IPR013656">
    <property type="entry name" value="PAS_4"/>
</dbReference>
<dbReference type="Gene3D" id="3.30.450.40">
    <property type="match status" value="1"/>
</dbReference>
<dbReference type="SUPFAM" id="SSF55785">
    <property type="entry name" value="PYP-like sensor domain (PAS domain)"/>
    <property type="match status" value="2"/>
</dbReference>
<dbReference type="Gene3D" id="3.30.450.20">
    <property type="entry name" value="PAS domain"/>
    <property type="match status" value="2"/>
</dbReference>
<dbReference type="Proteomes" id="UP000267654">
    <property type="component" value="Unassembled WGS sequence"/>
</dbReference>
<dbReference type="InterPro" id="IPR013767">
    <property type="entry name" value="PAS_fold"/>
</dbReference>
<name>A0A662DB49_UNCAE</name>
<dbReference type="CDD" id="cd00130">
    <property type="entry name" value="PAS"/>
    <property type="match status" value="2"/>
</dbReference>
<feature type="domain" description="PAC" evidence="2">
    <location>
        <begin position="116"/>
        <end position="171"/>
    </location>
</feature>
<evidence type="ECO:0000259" key="3">
    <source>
        <dbReference type="PROSITE" id="PS50887"/>
    </source>
</evidence>
<dbReference type="SMART" id="SM00267">
    <property type="entry name" value="GGDEF"/>
    <property type="match status" value="1"/>
</dbReference>
<dbReference type="InterPro" id="IPR000160">
    <property type="entry name" value="GGDEF_dom"/>
</dbReference>
<dbReference type="PANTHER" id="PTHR44757">
    <property type="entry name" value="DIGUANYLATE CYCLASE DGCP"/>
    <property type="match status" value="1"/>
</dbReference>
<dbReference type="FunFam" id="3.30.70.270:FF:000001">
    <property type="entry name" value="Diguanylate cyclase domain protein"/>
    <property type="match status" value="1"/>
</dbReference>
<organism evidence="4 5">
    <name type="scientific">Aerophobetes bacterium</name>
    <dbReference type="NCBI Taxonomy" id="2030807"/>
    <lineage>
        <taxon>Bacteria</taxon>
        <taxon>Candidatus Aerophobota</taxon>
    </lineage>
</organism>
<feature type="domain" description="PAS" evidence="1">
    <location>
        <begin position="45"/>
        <end position="115"/>
    </location>
</feature>
<dbReference type="InterPro" id="IPR003018">
    <property type="entry name" value="GAF"/>
</dbReference>
<dbReference type="SMART" id="SM00091">
    <property type="entry name" value="PAS"/>
    <property type="match status" value="2"/>
</dbReference>
<sequence length="630" mass="72407">MAKSRKEKSAINFVYLQQNFPNLTLLLRNIIYFKNIKGYTMELIKNPAYKAIAEASPLAFVVWTPDFKIIDWNKSAERIFGWRREEVIGKNFFDFLIPESAESKVRQIVEKLKAGELPSYSINENLTKDGSIIKCEWHNTVLKDKQGKITTVISMAQDVTERERMKERLQKEHNLLQTLMDNIPDSIYFKDDKNRFVMVNRAKAEHSGTTPDNMVGKTDFDFSPKEQAKKSFADDTYVIKSGRSIVDKVEKIIHSNGKEHWVSVTKVPWRNNKGKIIGTMGISRDITRRKGEQEEIENLGRLYRLIGRSINRSKTIKELSQRILKGLRKIIDFDFGDILIYDPEKNTLFCSTQIGYPKDLKEKTIPKKSEEGIAGIAAIYKEPIYIDNPKNSKLTSVIHSLLEKCGIKLQEVYAVPLMTRGTLHGVLQIGVKEGKNLSRKDRRLIKSISEEIAAGIAKIKAEEALRELAIKDPLTGLFNYRHFWEVLEKQEDRFKRYNEVYSLLYIDIDNFKECNDTYGHQEGDKVLKTLSGILKNNLRRIDSAYRIGGEEFVVLLPHTSKQKAKKVAERIQKEVHQKLYLRCKVTVSIGVADSKDGENVVKIADSAMYEAKRKGKDRIWVAGENTPFSD</sequence>
<dbReference type="PROSITE" id="PS50112">
    <property type="entry name" value="PAS"/>
    <property type="match status" value="2"/>
</dbReference>
<evidence type="ECO:0000259" key="2">
    <source>
        <dbReference type="PROSITE" id="PS50113"/>
    </source>
</evidence>
<dbReference type="PROSITE" id="PS50887">
    <property type="entry name" value="GGDEF"/>
    <property type="match status" value="1"/>
</dbReference>
<dbReference type="SMART" id="SM00065">
    <property type="entry name" value="GAF"/>
    <property type="match status" value="1"/>
</dbReference>
<dbReference type="PANTHER" id="PTHR44757:SF2">
    <property type="entry name" value="BIOFILM ARCHITECTURE MAINTENANCE PROTEIN MBAA"/>
    <property type="match status" value="1"/>
</dbReference>
<feature type="domain" description="GGDEF" evidence="3">
    <location>
        <begin position="499"/>
        <end position="624"/>
    </location>
</feature>
<feature type="domain" description="PAC" evidence="2">
    <location>
        <begin position="246"/>
        <end position="298"/>
    </location>
</feature>
<dbReference type="InterPro" id="IPR035965">
    <property type="entry name" value="PAS-like_dom_sf"/>
</dbReference>
<reference evidence="4 5" key="1">
    <citation type="submission" date="2018-06" db="EMBL/GenBank/DDBJ databases">
        <title>Extensive metabolic versatility and redundancy in microbially diverse, dynamic hydrothermal sediments.</title>
        <authorList>
            <person name="Dombrowski N."/>
            <person name="Teske A."/>
            <person name="Baker B.J."/>
        </authorList>
    </citation>
    <scope>NUCLEOTIDE SEQUENCE [LARGE SCALE GENOMIC DNA]</scope>
    <source>
        <strain evidence="4">B19_G9</strain>
    </source>
</reference>
<dbReference type="AlphaFoldDB" id="A0A662DB49"/>
<protein>
    <recommendedName>
        <fullName evidence="6">Diguanylate cyclase</fullName>
    </recommendedName>
</protein>
<dbReference type="InterPro" id="IPR029787">
    <property type="entry name" value="Nucleotide_cyclase"/>
</dbReference>
<dbReference type="SMART" id="SM00086">
    <property type="entry name" value="PAC"/>
    <property type="match status" value="2"/>
</dbReference>
<dbReference type="InterPro" id="IPR000700">
    <property type="entry name" value="PAS-assoc_C"/>
</dbReference>
<dbReference type="NCBIfam" id="TIGR00254">
    <property type="entry name" value="GGDEF"/>
    <property type="match status" value="1"/>
</dbReference>
<dbReference type="Gene3D" id="3.30.70.270">
    <property type="match status" value="1"/>
</dbReference>
<dbReference type="Pfam" id="PF00990">
    <property type="entry name" value="GGDEF"/>
    <property type="match status" value="1"/>
</dbReference>
<dbReference type="InterPro" id="IPR001610">
    <property type="entry name" value="PAC"/>
</dbReference>
<dbReference type="CDD" id="cd01949">
    <property type="entry name" value="GGDEF"/>
    <property type="match status" value="1"/>
</dbReference>
<dbReference type="NCBIfam" id="TIGR00229">
    <property type="entry name" value="sensory_box"/>
    <property type="match status" value="2"/>
</dbReference>
<dbReference type="SUPFAM" id="SSF55781">
    <property type="entry name" value="GAF domain-like"/>
    <property type="match status" value="1"/>
</dbReference>
<dbReference type="Pfam" id="PF13185">
    <property type="entry name" value="GAF_2"/>
    <property type="match status" value="1"/>
</dbReference>
<comment type="caution">
    <text evidence="4">The sequence shown here is derived from an EMBL/GenBank/DDBJ whole genome shotgun (WGS) entry which is preliminary data.</text>
</comment>
<gene>
    <name evidence="4" type="ORF">DRI96_03665</name>
</gene>
<dbReference type="Pfam" id="PF00989">
    <property type="entry name" value="PAS"/>
    <property type="match status" value="1"/>
</dbReference>
<dbReference type="Pfam" id="PF08448">
    <property type="entry name" value="PAS_4"/>
    <property type="match status" value="1"/>
</dbReference>